<evidence type="ECO:0000313" key="2">
    <source>
        <dbReference type="EMBL" id="HIS92015.1"/>
    </source>
</evidence>
<reference evidence="2" key="1">
    <citation type="submission" date="2020-10" db="EMBL/GenBank/DDBJ databases">
        <authorList>
            <person name="Gilroy R."/>
        </authorList>
    </citation>
    <scope>NUCLEOTIDE SEQUENCE</scope>
    <source>
        <strain evidence="2">13766</strain>
    </source>
</reference>
<protein>
    <submittedName>
        <fullName evidence="2">Extracellular solute-binding protein</fullName>
    </submittedName>
</protein>
<dbReference type="InterPro" id="IPR050490">
    <property type="entry name" value="Bact_solute-bd_prot1"/>
</dbReference>
<reference evidence="2" key="2">
    <citation type="journal article" date="2021" name="PeerJ">
        <title>Extensive microbial diversity within the chicken gut microbiome revealed by metagenomics and culture.</title>
        <authorList>
            <person name="Gilroy R."/>
            <person name="Ravi A."/>
            <person name="Getino M."/>
            <person name="Pursley I."/>
            <person name="Horton D.L."/>
            <person name="Alikhan N.F."/>
            <person name="Baker D."/>
            <person name="Gharbi K."/>
            <person name="Hall N."/>
            <person name="Watson M."/>
            <person name="Adriaenssens E.M."/>
            <person name="Foster-Nyarko E."/>
            <person name="Jarju S."/>
            <person name="Secka A."/>
            <person name="Antonio M."/>
            <person name="Oren A."/>
            <person name="Chaudhuri R.R."/>
            <person name="La Ragione R."/>
            <person name="Hildebrand F."/>
            <person name="Pallen M.J."/>
        </authorList>
    </citation>
    <scope>NUCLEOTIDE SEQUENCE</scope>
    <source>
        <strain evidence="2">13766</strain>
    </source>
</reference>
<accession>A0A9D1FZZ8</accession>
<evidence type="ECO:0000256" key="1">
    <source>
        <dbReference type="SAM" id="SignalP"/>
    </source>
</evidence>
<dbReference type="AlphaFoldDB" id="A0A9D1FZZ8"/>
<proteinExistence type="predicted"/>
<dbReference type="InterPro" id="IPR006059">
    <property type="entry name" value="SBP"/>
</dbReference>
<dbReference type="SUPFAM" id="SSF53850">
    <property type="entry name" value="Periplasmic binding protein-like II"/>
    <property type="match status" value="1"/>
</dbReference>
<name>A0A9D1FZZ8_9FIRM</name>
<dbReference type="PANTHER" id="PTHR43649">
    <property type="entry name" value="ARABINOSE-BINDING PROTEIN-RELATED"/>
    <property type="match status" value="1"/>
</dbReference>
<keyword evidence="1" id="KW-0732">Signal</keyword>
<feature type="chain" id="PRO_5039128658" evidence="1">
    <location>
        <begin position="22"/>
        <end position="521"/>
    </location>
</feature>
<comment type="caution">
    <text evidence="2">The sequence shown here is derived from an EMBL/GenBank/DDBJ whole genome shotgun (WGS) entry which is preliminary data.</text>
</comment>
<organism evidence="2 3">
    <name type="scientific">Candidatus Alectryocaccomicrobium excrementavium</name>
    <dbReference type="NCBI Taxonomy" id="2840668"/>
    <lineage>
        <taxon>Bacteria</taxon>
        <taxon>Bacillati</taxon>
        <taxon>Bacillota</taxon>
        <taxon>Clostridia</taxon>
        <taxon>Candidatus Alectryocaccomicrobium</taxon>
    </lineage>
</organism>
<evidence type="ECO:0000313" key="3">
    <source>
        <dbReference type="Proteomes" id="UP000824140"/>
    </source>
</evidence>
<gene>
    <name evidence="2" type="ORF">IAA84_03255</name>
</gene>
<sequence>MKKILVLCVALCLLLSNVAMADVLGEFPVVDEPVTLTGWGILATSATNTFNENAALLRLEEITGVHIEWESVTEDGAAEKRALKLASGNLPDIFFRCNMTNDEVSQLAQTGQIIALDELIEEHAPNIKAMFENIPGTEGAFRSEDGHIYSLLQVRIPSITNHMVINTRWLENVGMEVPTTLDEFYDVLVAFKEQDANGNGDPNDEIPLSVMGLHWIWRLMTCFEVFGTNNDGFFVYPGTSEVKSSYNQEGLKEGLKFFHKLYEEGLLDPEFLVQDTSTYNAKGTADTIGVLGVAGAFVNVGNELHFDYQGLAPFPDSNGNRIAFANEIASNNAFCITSNCEYPEAAIRWVDYLYSEDGAILVWGGVEGETYEWIDEDTWDWILPEGVGITEWRHNNTIQGGVGYPSIHPDFWESKFWSHQNDEIEASLDGPQFRQPQTDCAVTLYPALKMNADTAEEIAFIMTDISAYVTSMISDYITGVQDIDATWDEYIATLDAMGIADAVAIYQELYDNYVEMNGPIN</sequence>
<dbReference type="PANTHER" id="PTHR43649:SF12">
    <property type="entry name" value="DIACETYLCHITOBIOSE BINDING PROTEIN DASA"/>
    <property type="match status" value="1"/>
</dbReference>
<dbReference type="Pfam" id="PF01547">
    <property type="entry name" value="SBP_bac_1"/>
    <property type="match status" value="1"/>
</dbReference>
<feature type="signal peptide" evidence="1">
    <location>
        <begin position="1"/>
        <end position="21"/>
    </location>
</feature>
<dbReference type="EMBL" id="DVJN01000062">
    <property type="protein sequence ID" value="HIS92015.1"/>
    <property type="molecule type" value="Genomic_DNA"/>
</dbReference>
<dbReference type="Gene3D" id="3.40.190.10">
    <property type="entry name" value="Periplasmic binding protein-like II"/>
    <property type="match status" value="2"/>
</dbReference>
<dbReference type="Proteomes" id="UP000824140">
    <property type="component" value="Unassembled WGS sequence"/>
</dbReference>